<accession>A0A8J2XS91</accession>
<keyword evidence="3" id="KW-1185">Reference proteome</keyword>
<dbReference type="InterPro" id="IPR024628">
    <property type="entry name" value="Sulfotransferase_Stf0_dom"/>
</dbReference>
<evidence type="ECO:0000313" key="2">
    <source>
        <dbReference type="EMBL" id="GGA93593.1"/>
    </source>
</evidence>
<feature type="domain" description="Sulphotransferase Stf0" evidence="1">
    <location>
        <begin position="94"/>
        <end position="186"/>
    </location>
</feature>
<dbReference type="AlphaFoldDB" id="A0A8J2XS91"/>
<dbReference type="InterPro" id="IPR027417">
    <property type="entry name" value="P-loop_NTPase"/>
</dbReference>
<dbReference type="EMBL" id="BMJC01000002">
    <property type="protein sequence ID" value="GGA93593.1"/>
    <property type="molecule type" value="Genomic_DNA"/>
</dbReference>
<dbReference type="RefSeq" id="WP_188930444.1">
    <property type="nucleotide sequence ID" value="NZ_BMJC01000002.1"/>
</dbReference>
<evidence type="ECO:0000259" key="1">
    <source>
        <dbReference type="Pfam" id="PF09037"/>
    </source>
</evidence>
<reference evidence="2" key="2">
    <citation type="submission" date="2020-09" db="EMBL/GenBank/DDBJ databases">
        <authorList>
            <person name="Sun Q."/>
            <person name="Zhou Y."/>
        </authorList>
    </citation>
    <scope>NUCLEOTIDE SEQUENCE</scope>
    <source>
        <strain evidence="2">CGMCC 1.15448</strain>
    </source>
</reference>
<comment type="caution">
    <text evidence="2">The sequence shown here is derived from an EMBL/GenBank/DDBJ whole genome shotgun (WGS) entry which is preliminary data.</text>
</comment>
<evidence type="ECO:0000313" key="3">
    <source>
        <dbReference type="Proteomes" id="UP000607559"/>
    </source>
</evidence>
<proteinExistence type="predicted"/>
<dbReference type="Gene3D" id="3.40.50.300">
    <property type="entry name" value="P-loop containing nucleotide triphosphate hydrolases"/>
    <property type="match status" value="1"/>
</dbReference>
<name>A0A8J2XS91_9BACT</name>
<reference evidence="2" key="1">
    <citation type="journal article" date="2014" name="Int. J. Syst. Evol. Microbiol.">
        <title>Complete genome sequence of Corynebacterium casei LMG S-19264T (=DSM 44701T), isolated from a smear-ripened cheese.</title>
        <authorList>
            <consortium name="US DOE Joint Genome Institute (JGI-PGF)"/>
            <person name="Walter F."/>
            <person name="Albersmeier A."/>
            <person name="Kalinowski J."/>
            <person name="Ruckert C."/>
        </authorList>
    </citation>
    <scope>NUCLEOTIDE SEQUENCE</scope>
    <source>
        <strain evidence="2">CGMCC 1.15448</strain>
    </source>
</reference>
<dbReference type="SUPFAM" id="SSF52540">
    <property type="entry name" value="P-loop containing nucleoside triphosphate hydrolases"/>
    <property type="match status" value="1"/>
</dbReference>
<gene>
    <name evidence="2" type="ORF">GCM10011511_16100</name>
</gene>
<dbReference type="Pfam" id="PF09037">
    <property type="entry name" value="Sulphotransf"/>
    <property type="match status" value="1"/>
</dbReference>
<sequence length="244" mass="29123">MNNKNQEDVIIFALARTGSESLYNIFNLHENLECISEPFNKSNNYTYHAGNEEELSSSLNDIRGQFNLIKHVWDPKGWPFQDASLNKSLVRRFKKVIFLNRKSVFERLVSAEICRQSKVWHIRTLDQRKIIDELEFSPLNERAIQWAVENENRIVKQYIDFFNAEQIAFYEVYYEDIFHSETRGLQRIDEMLDFMELNHFSGKYEVTLRSLLNRENKIVTENVLSRIPNYLEMKNKYAGQECFR</sequence>
<protein>
    <recommendedName>
        <fullName evidence="1">Sulphotransferase Stf0 domain-containing protein</fullName>
    </recommendedName>
</protein>
<dbReference type="Proteomes" id="UP000607559">
    <property type="component" value="Unassembled WGS sequence"/>
</dbReference>
<organism evidence="2 3">
    <name type="scientific">Puia dinghuensis</name>
    <dbReference type="NCBI Taxonomy" id="1792502"/>
    <lineage>
        <taxon>Bacteria</taxon>
        <taxon>Pseudomonadati</taxon>
        <taxon>Bacteroidota</taxon>
        <taxon>Chitinophagia</taxon>
        <taxon>Chitinophagales</taxon>
        <taxon>Chitinophagaceae</taxon>
        <taxon>Puia</taxon>
    </lineage>
</organism>